<name>A0A8D8A575_CULPI</name>
<keyword evidence="2" id="KW-1133">Transmembrane helix</keyword>
<keyword evidence="2" id="KW-0812">Transmembrane</keyword>
<feature type="compositionally biased region" description="Pro residues" evidence="1">
    <location>
        <begin position="1"/>
        <end position="10"/>
    </location>
</feature>
<protein>
    <submittedName>
        <fullName evidence="3">(northern house mosquito) hypothetical protein</fullName>
    </submittedName>
</protein>
<sequence length="135" mass="14955">MEHPPRPPSEQPASIPRSPVSRILFKPTPLPYSSRGVLMPLMPVFLAVNFVWWRQTNGNGGRRHVEERNGGWFRSGGRNGFDTDTHTCTGVPALPARTANLFGKVRVVESSNERSLAMVKAFATSAELESEILKI</sequence>
<reference evidence="3" key="1">
    <citation type="submission" date="2021-05" db="EMBL/GenBank/DDBJ databases">
        <authorList>
            <person name="Alioto T."/>
            <person name="Alioto T."/>
            <person name="Gomez Garrido J."/>
        </authorList>
    </citation>
    <scope>NUCLEOTIDE SEQUENCE</scope>
</reference>
<evidence type="ECO:0000313" key="3">
    <source>
        <dbReference type="EMBL" id="CAG6450503.1"/>
    </source>
</evidence>
<dbReference type="AlphaFoldDB" id="A0A8D8A575"/>
<evidence type="ECO:0000256" key="1">
    <source>
        <dbReference type="SAM" id="MobiDB-lite"/>
    </source>
</evidence>
<dbReference type="EMBL" id="HBUE01016296">
    <property type="protein sequence ID" value="CAG6450503.1"/>
    <property type="molecule type" value="Transcribed_RNA"/>
</dbReference>
<organism evidence="3">
    <name type="scientific">Culex pipiens</name>
    <name type="common">House mosquito</name>
    <dbReference type="NCBI Taxonomy" id="7175"/>
    <lineage>
        <taxon>Eukaryota</taxon>
        <taxon>Metazoa</taxon>
        <taxon>Ecdysozoa</taxon>
        <taxon>Arthropoda</taxon>
        <taxon>Hexapoda</taxon>
        <taxon>Insecta</taxon>
        <taxon>Pterygota</taxon>
        <taxon>Neoptera</taxon>
        <taxon>Endopterygota</taxon>
        <taxon>Diptera</taxon>
        <taxon>Nematocera</taxon>
        <taxon>Culicoidea</taxon>
        <taxon>Culicidae</taxon>
        <taxon>Culicinae</taxon>
        <taxon>Culicini</taxon>
        <taxon>Culex</taxon>
        <taxon>Culex</taxon>
    </lineage>
</organism>
<feature type="region of interest" description="Disordered" evidence="1">
    <location>
        <begin position="1"/>
        <end position="20"/>
    </location>
</feature>
<proteinExistence type="predicted"/>
<evidence type="ECO:0000256" key="2">
    <source>
        <dbReference type="SAM" id="Phobius"/>
    </source>
</evidence>
<accession>A0A8D8A575</accession>
<feature type="transmembrane region" description="Helical" evidence="2">
    <location>
        <begin position="32"/>
        <end position="53"/>
    </location>
</feature>
<keyword evidence="2" id="KW-0472">Membrane</keyword>